<organism evidence="1 2">
    <name type="scientific">Blastopirellula marina</name>
    <dbReference type="NCBI Taxonomy" id="124"/>
    <lineage>
        <taxon>Bacteria</taxon>
        <taxon>Pseudomonadati</taxon>
        <taxon>Planctomycetota</taxon>
        <taxon>Planctomycetia</taxon>
        <taxon>Pirellulales</taxon>
        <taxon>Pirellulaceae</taxon>
        <taxon>Blastopirellula</taxon>
    </lineage>
</organism>
<dbReference type="Proteomes" id="UP000238322">
    <property type="component" value="Unassembled WGS sequence"/>
</dbReference>
<dbReference type="EMBL" id="PUHY01000012">
    <property type="protein sequence ID" value="PQO32331.1"/>
    <property type="molecule type" value="Genomic_DNA"/>
</dbReference>
<comment type="caution">
    <text evidence="1">The sequence shown here is derived from an EMBL/GenBank/DDBJ whole genome shotgun (WGS) entry which is preliminary data.</text>
</comment>
<dbReference type="AlphaFoldDB" id="A0A2S8FJK4"/>
<evidence type="ECO:0000313" key="1">
    <source>
        <dbReference type="EMBL" id="PQO32331.1"/>
    </source>
</evidence>
<protein>
    <submittedName>
        <fullName evidence="1">Uncharacterized protein</fullName>
    </submittedName>
</protein>
<sequence>MQLPIEIVLPPEKAGHGKTRHHHGGEFVSPQIVKIRIELWSPTEAYIFYFDQDGNELNDLMYESLERAIQHVEWEFGIQVNRDTTE</sequence>
<gene>
    <name evidence="1" type="ORF">C5Y83_19085</name>
</gene>
<evidence type="ECO:0000313" key="2">
    <source>
        <dbReference type="Proteomes" id="UP000238322"/>
    </source>
</evidence>
<dbReference type="RefSeq" id="WP_105331344.1">
    <property type="nucleotide sequence ID" value="NZ_PUHY01000012.1"/>
</dbReference>
<proteinExistence type="predicted"/>
<accession>A0A2S8FJK4</accession>
<reference evidence="1 2" key="1">
    <citation type="submission" date="2018-02" db="EMBL/GenBank/DDBJ databases">
        <title>Comparative genomes isolates from brazilian mangrove.</title>
        <authorList>
            <person name="Araujo J.E."/>
            <person name="Taketani R.G."/>
            <person name="Silva M.C.P."/>
            <person name="Loureco M.V."/>
            <person name="Andreote F.D."/>
        </authorList>
    </citation>
    <scope>NUCLEOTIDE SEQUENCE [LARGE SCALE GENOMIC DNA]</scope>
    <source>
        <strain evidence="1 2">Hex-1 MGV</strain>
    </source>
</reference>
<name>A0A2S8FJK4_9BACT</name>